<comment type="caution">
    <text evidence="2">The sequence shown here is derived from an EMBL/GenBank/DDBJ whole genome shotgun (WGS) entry which is preliminary data.</text>
</comment>
<organism evidence="2 4">
    <name type="scientific">Araneus ventricosus</name>
    <name type="common">Orbweaver spider</name>
    <name type="synonym">Epeira ventricosa</name>
    <dbReference type="NCBI Taxonomy" id="182803"/>
    <lineage>
        <taxon>Eukaryota</taxon>
        <taxon>Metazoa</taxon>
        <taxon>Ecdysozoa</taxon>
        <taxon>Arthropoda</taxon>
        <taxon>Chelicerata</taxon>
        <taxon>Arachnida</taxon>
        <taxon>Araneae</taxon>
        <taxon>Araneomorphae</taxon>
        <taxon>Entelegynae</taxon>
        <taxon>Araneoidea</taxon>
        <taxon>Araneidae</taxon>
        <taxon>Araneus</taxon>
    </lineage>
</organism>
<evidence type="ECO:0000313" key="2">
    <source>
        <dbReference type="EMBL" id="GBN43058.1"/>
    </source>
</evidence>
<dbReference type="EMBL" id="BGPR01009909">
    <property type="protein sequence ID" value="GBN43058.1"/>
    <property type="molecule type" value="Genomic_DNA"/>
</dbReference>
<feature type="compositionally biased region" description="Basic and acidic residues" evidence="1">
    <location>
        <begin position="87"/>
        <end position="96"/>
    </location>
</feature>
<sequence>MPSHLKLLNAHLWTKGIGPKAQTWISQVSIYSSSAGGSTNPPPILQSVTILICLTQSRQMEQWEVNMSPNMYWIPARQLLYTQCPSESHRDHDKNSFHQCCPPDL</sequence>
<accession>A0A4Y2NU02</accession>
<evidence type="ECO:0000256" key="1">
    <source>
        <dbReference type="SAM" id="MobiDB-lite"/>
    </source>
</evidence>
<dbReference type="AlphaFoldDB" id="A0A4Y2NU02"/>
<evidence type="ECO:0000313" key="3">
    <source>
        <dbReference type="EMBL" id="GBN43156.1"/>
    </source>
</evidence>
<proteinExistence type="predicted"/>
<dbReference type="EMBL" id="BGPR01009924">
    <property type="protein sequence ID" value="GBN43156.1"/>
    <property type="molecule type" value="Genomic_DNA"/>
</dbReference>
<reference evidence="2 4" key="1">
    <citation type="journal article" date="2019" name="Sci. Rep.">
        <title>Orb-weaving spider Araneus ventricosus genome elucidates the spidroin gene catalogue.</title>
        <authorList>
            <person name="Kono N."/>
            <person name="Nakamura H."/>
            <person name="Ohtoshi R."/>
            <person name="Moran D.A.P."/>
            <person name="Shinohara A."/>
            <person name="Yoshida Y."/>
            <person name="Fujiwara M."/>
            <person name="Mori M."/>
            <person name="Tomita M."/>
            <person name="Arakawa K."/>
        </authorList>
    </citation>
    <scope>NUCLEOTIDE SEQUENCE [LARGE SCALE GENOMIC DNA]</scope>
</reference>
<feature type="region of interest" description="Disordered" evidence="1">
    <location>
        <begin position="85"/>
        <end position="105"/>
    </location>
</feature>
<protein>
    <submittedName>
        <fullName evidence="2">Uncharacterized protein</fullName>
    </submittedName>
</protein>
<gene>
    <name evidence="2" type="ORF">AVEN_116943_1</name>
    <name evidence="3" type="ORF">AVEN_32366_1</name>
</gene>
<evidence type="ECO:0000313" key="4">
    <source>
        <dbReference type="Proteomes" id="UP000499080"/>
    </source>
</evidence>
<keyword evidence="4" id="KW-1185">Reference proteome</keyword>
<name>A0A4Y2NU02_ARAVE</name>
<dbReference type="Proteomes" id="UP000499080">
    <property type="component" value="Unassembled WGS sequence"/>
</dbReference>